<evidence type="ECO:0000313" key="1">
    <source>
        <dbReference type="EMBL" id="MEM5948273.1"/>
    </source>
</evidence>
<dbReference type="EMBL" id="JBCHKQ010000003">
    <property type="protein sequence ID" value="MEM5948273.1"/>
    <property type="molecule type" value="Genomic_DNA"/>
</dbReference>
<comment type="caution">
    <text evidence="1">The sequence shown here is derived from an EMBL/GenBank/DDBJ whole genome shotgun (WGS) entry which is preliminary data.</text>
</comment>
<proteinExistence type="predicted"/>
<sequence length="264" mass="29524">MISIIPVLSVRRWVRTIIDGAPAPMSVQLRFTSPWEAREFSAYLWGHKGSETRIIEEGCSLIVEKGCKHFSIPEGIICTAASPLCLPSVSETERLLLSGTSIIILIGGYGLESLPHEDWTWLVAYDECRLIKMGVKDSPCGMCDVCTNDVLLEPAGLDVIKNIMLAFSNRFTRGELKNFLYSCFPAEGIIVPPAGVLSDWASGEVEELIFSLEKLRYLKPYRGLSFLGKIGHLLGGASLLSFDFDKKSFMDRYREFIDVWQMQS</sequence>
<accession>A0ABU9UC84</accession>
<dbReference type="Proteomes" id="UP001466331">
    <property type="component" value="Unassembled WGS sequence"/>
</dbReference>
<reference evidence="1 2" key="1">
    <citation type="submission" date="2024-03" db="EMBL/GenBank/DDBJ databases">
        <title>Ignisphaera cupida sp. nov., a hyperthermophilic hydrolytic archaeon from a hot spring of Kamchatka, and proposal of Ignisphaeraceae fam. nov.</title>
        <authorList>
            <person name="Podosokorskaya O.A."/>
            <person name="Elcheninov A.G."/>
            <person name="Maltseva A.I."/>
            <person name="Zayulina K.S."/>
            <person name="Novikov A."/>
            <person name="Merkel A.Y."/>
        </authorList>
    </citation>
    <scope>NUCLEOTIDE SEQUENCE [LARGE SCALE GENOMIC DNA]</scope>
    <source>
        <strain evidence="1 2">38H-sp</strain>
    </source>
</reference>
<name>A0ABU9UC84_9SPIR</name>
<organism evidence="1 2">
    <name type="scientific">Rarispira pelagica</name>
    <dbReference type="NCBI Taxonomy" id="3141764"/>
    <lineage>
        <taxon>Bacteria</taxon>
        <taxon>Pseudomonadati</taxon>
        <taxon>Spirochaetota</taxon>
        <taxon>Spirochaetia</taxon>
        <taxon>Winmispirales</taxon>
        <taxon>Winmispiraceae</taxon>
        <taxon>Rarispira</taxon>
    </lineage>
</organism>
<gene>
    <name evidence="1" type="ORF">WKV44_06930</name>
</gene>
<evidence type="ECO:0000313" key="2">
    <source>
        <dbReference type="Proteomes" id="UP001466331"/>
    </source>
</evidence>
<keyword evidence="2" id="KW-1185">Reference proteome</keyword>
<protein>
    <submittedName>
        <fullName evidence="1">Uncharacterized protein</fullName>
    </submittedName>
</protein>
<dbReference type="RefSeq" id="WP_420069726.1">
    <property type="nucleotide sequence ID" value="NZ_JBCHKQ010000003.1"/>
</dbReference>